<evidence type="ECO:0000256" key="1">
    <source>
        <dbReference type="SAM" id="Coils"/>
    </source>
</evidence>
<keyword evidence="3" id="KW-0472">Membrane</keyword>
<gene>
    <name evidence="4" type="ORF">L596_009638</name>
</gene>
<dbReference type="EMBL" id="AZBU02000002">
    <property type="protein sequence ID" value="TKR95472.1"/>
    <property type="molecule type" value="Genomic_DNA"/>
</dbReference>
<keyword evidence="1" id="KW-0175">Coiled coil</keyword>
<evidence type="ECO:0000256" key="2">
    <source>
        <dbReference type="SAM" id="MobiDB-lite"/>
    </source>
</evidence>
<sequence>MKHKSVIRILSTEVARLAKTLEEIQQRMTKLETLKFERKRQKRLGKKSKKMPEKAKVGKEDALLMKITAAAQRIVKLEKGANLVKRDLIQIEEFAKALKEAEARQKRVKAMDRLPEAKSHLDKSVLGPCGVFVEEVRKRYISFQSVDEFLTESMESARLMSELLGQRVELLEAVEKNRREWSEGGTLLKELEKRINRLEATAKVFKAEAASESPTEAKTLPEALNPVPREDDAEPNDSSQKSAAKKNKKKKVKGKAKGGTSEPLKAAPEPTETVKEEPKDDLHIAEMPGAWTIVGISRRKTPSTKKTKKPGPKYAPLLEAINCFGQRELYFFDMYADMKMRIYSWQFSFENVVKCRPDYVLSFVKSCPFKLFAKDFENGKRMTWLFNSLNPSFCDNSEVVRELLGKLDRSENLGMSYKTDVFLFLVRRGLEIGPIGGDTIFKLISTWIKCDVLTLPGHKKIDALALVVWDLVNCIKAACAFSLGLKTLAVVNSRHASLLDRIWDKRYALVMWFLQGLHGTGLMSLMNVIFMRTALMRIQGEMTEPIWEMNTIFRTLKDIEKDVVV</sequence>
<feature type="transmembrane region" description="Helical" evidence="3">
    <location>
        <begin position="507"/>
        <end position="530"/>
    </location>
</feature>
<feature type="region of interest" description="Disordered" evidence="2">
    <location>
        <begin position="206"/>
        <end position="281"/>
    </location>
</feature>
<evidence type="ECO:0000313" key="5">
    <source>
        <dbReference type="Proteomes" id="UP000298663"/>
    </source>
</evidence>
<name>A0A4U5PFY4_STECR</name>
<dbReference type="Proteomes" id="UP000298663">
    <property type="component" value="Unassembled WGS sequence"/>
</dbReference>
<keyword evidence="3" id="KW-1133">Transmembrane helix</keyword>
<evidence type="ECO:0000256" key="3">
    <source>
        <dbReference type="SAM" id="Phobius"/>
    </source>
</evidence>
<comment type="caution">
    <text evidence="4">The sequence shown here is derived from an EMBL/GenBank/DDBJ whole genome shotgun (WGS) entry which is preliminary data.</text>
</comment>
<protein>
    <submittedName>
        <fullName evidence="4">Uncharacterized protein</fullName>
    </submittedName>
</protein>
<accession>A0A4U5PFY4</accession>
<reference evidence="4 5" key="2">
    <citation type="journal article" date="2019" name="G3 (Bethesda)">
        <title>Hybrid Assembly of the Genome of the Entomopathogenic Nematode Steinernema carpocapsae Identifies the X-Chromosome.</title>
        <authorList>
            <person name="Serra L."/>
            <person name="Macchietto M."/>
            <person name="Macias-Munoz A."/>
            <person name="McGill C.J."/>
            <person name="Rodriguez I.M."/>
            <person name="Rodriguez B."/>
            <person name="Murad R."/>
            <person name="Mortazavi A."/>
        </authorList>
    </citation>
    <scope>NUCLEOTIDE SEQUENCE [LARGE SCALE GENOMIC DNA]</scope>
    <source>
        <strain evidence="4 5">ALL</strain>
    </source>
</reference>
<feature type="coiled-coil region" evidence="1">
    <location>
        <begin position="84"/>
        <end position="111"/>
    </location>
</feature>
<keyword evidence="3" id="KW-0812">Transmembrane</keyword>
<organism evidence="4 5">
    <name type="scientific">Steinernema carpocapsae</name>
    <name type="common">Entomopathogenic nematode</name>
    <dbReference type="NCBI Taxonomy" id="34508"/>
    <lineage>
        <taxon>Eukaryota</taxon>
        <taxon>Metazoa</taxon>
        <taxon>Ecdysozoa</taxon>
        <taxon>Nematoda</taxon>
        <taxon>Chromadorea</taxon>
        <taxon>Rhabditida</taxon>
        <taxon>Tylenchina</taxon>
        <taxon>Panagrolaimomorpha</taxon>
        <taxon>Strongyloidoidea</taxon>
        <taxon>Steinernematidae</taxon>
        <taxon>Steinernema</taxon>
    </lineage>
</organism>
<dbReference type="AlphaFoldDB" id="A0A4U5PFY4"/>
<proteinExistence type="predicted"/>
<feature type="compositionally biased region" description="Basic residues" evidence="2">
    <location>
        <begin position="243"/>
        <end position="256"/>
    </location>
</feature>
<evidence type="ECO:0000313" key="4">
    <source>
        <dbReference type="EMBL" id="TKR95472.1"/>
    </source>
</evidence>
<feature type="compositionally biased region" description="Basic and acidic residues" evidence="2">
    <location>
        <begin position="272"/>
        <end position="281"/>
    </location>
</feature>
<reference evidence="4 5" key="1">
    <citation type="journal article" date="2015" name="Genome Biol.">
        <title>Comparative genomics of Steinernema reveals deeply conserved gene regulatory networks.</title>
        <authorList>
            <person name="Dillman A.R."/>
            <person name="Macchietto M."/>
            <person name="Porter C.F."/>
            <person name="Rogers A."/>
            <person name="Williams B."/>
            <person name="Antoshechkin I."/>
            <person name="Lee M.M."/>
            <person name="Goodwin Z."/>
            <person name="Lu X."/>
            <person name="Lewis E.E."/>
            <person name="Goodrich-Blair H."/>
            <person name="Stock S.P."/>
            <person name="Adams B.J."/>
            <person name="Sternberg P.W."/>
            <person name="Mortazavi A."/>
        </authorList>
    </citation>
    <scope>NUCLEOTIDE SEQUENCE [LARGE SCALE GENOMIC DNA]</scope>
    <source>
        <strain evidence="4 5">ALL</strain>
    </source>
</reference>
<feature type="coiled-coil region" evidence="1">
    <location>
        <begin position="7"/>
        <end position="34"/>
    </location>
</feature>
<keyword evidence="5" id="KW-1185">Reference proteome</keyword>